<dbReference type="EMBL" id="KC246807">
    <property type="protein sequence ID" value="AHF24838.1"/>
    <property type="molecule type" value="Genomic_DNA"/>
</dbReference>
<dbReference type="Pfam" id="PF01471">
    <property type="entry name" value="PG_binding_1"/>
    <property type="match status" value="1"/>
</dbReference>
<feature type="chain" id="PRO_5004788675" evidence="1">
    <location>
        <begin position="29"/>
        <end position="317"/>
    </location>
</feature>
<protein>
    <submittedName>
        <fullName evidence="4">Uncharacterized protein</fullName>
    </submittedName>
</protein>
<dbReference type="InterPro" id="IPR036366">
    <property type="entry name" value="PGBDSf"/>
</dbReference>
<dbReference type="SUPFAM" id="SSF47090">
    <property type="entry name" value="PGBD-like"/>
    <property type="match status" value="1"/>
</dbReference>
<keyword evidence="1" id="KW-0732">Signal</keyword>
<evidence type="ECO:0000313" key="4">
    <source>
        <dbReference type="EMBL" id="AHF24838.1"/>
    </source>
</evidence>
<dbReference type="AlphaFoldDB" id="W0FJ31"/>
<accession>W0FJ31</accession>
<sequence>MHNPVYRIGILVLVVSMAFSVSFCSAFADEPEERVFPATADWVPPEIDAEQAIQSEPWLLVLKTAQGEIGYVEGPGYNASKYGEWFGDRYTAWCAEFLTWCVYMTDEQYGTHLMKKTYPYYGHPKDGAPWFLQRERFIIASSKAPSGGAGMWLTGMDRYLEKAEYIPYPGDYMWISFYSVNQGTDHVAIVEGVSVEPDGSYLIHVIEGNNPDRVQRNTYRQSWGKIYGYGTPVRRAKKEIRLYNRSNDVLPTQQYLFELGYLREKQVTSDFGAPGVAAVKQYQKDHGLKITGRVDLATRTVMEEDPRFIELIAEHQK</sequence>
<organism evidence="4">
    <name type="scientific">uncultured bacterium Contig2</name>
    <dbReference type="NCBI Taxonomy" id="1393529"/>
    <lineage>
        <taxon>Bacteria</taxon>
        <taxon>environmental samples</taxon>
    </lineage>
</organism>
<evidence type="ECO:0000259" key="2">
    <source>
        <dbReference type="Pfam" id="PF01471"/>
    </source>
</evidence>
<feature type="signal peptide" evidence="1">
    <location>
        <begin position="1"/>
        <end position="28"/>
    </location>
</feature>
<dbReference type="Gene3D" id="1.10.101.10">
    <property type="entry name" value="PGBD-like superfamily/PGBD"/>
    <property type="match status" value="1"/>
</dbReference>
<name>W0FJ31_9BACT</name>
<feature type="domain" description="Peptidoglycan binding-like" evidence="2">
    <location>
        <begin position="246"/>
        <end position="302"/>
    </location>
</feature>
<proteinExistence type="predicted"/>
<reference evidence="4" key="1">
    <citation type="journal article" date="2013" name="PLoS ONE">
        <title>Metagenomic insights into the carbohydrate-active enzymes carried by the microorganisms adhering to solid digesta in the rumen of cows.</title>
        <authorList>
            <person name="Wang L."/>
            <person name="Hatem A."/>
            <person name="Catalyurek U.V."/>
            <person name="Morrison M."/>
            <person name="Yu Z."/>
        </authorList>
    </citation>
    <scope>NUCLEOTIDE SEQUENCE</scope>
</reference>
<dbReference type="InterPro" id="IPR036365">
    <property type="entry name" value="PGBD-like_sf"/>
</dbReference>
<dbReference type="InterPro" id="IPR007921">
    <property type="entry name" value="CHAP_dom"/>
</dbReference>
<dbReference type="InterPro" id="IPR002477">
    <property type="entry name" value="Peptidoglycan-bd-like"/>
</dbReference>
<feature type="domain" description="Peptidase C51" evidence="3">
    <location>
        <begin position="88"/>
        <end position="209"/>
    </location>
</feature>
<evidence type="ECO:0000259" key="3">
    <source>
        <dbReference type="Pfam" id="PF05257"/>
    </source>
</evidence>
<evidence type="ECO:0000256" key="1">
    <source>
        <dbReference type="SAM" id="SignalP"/>
    </source>
</evidence>
<dbReference type="Pfam" id="PF05257">
    <property type="entry name" value="CHAP"/>
    <property type="match status" value="1"/>
</dbReference>